<evidence type="ECO:0000256" key="1">
    <source>
        <dbReference type="ARBA" id="ARBA00001966"/>
    </source>
</evidence>
<accession>D8WWC9</accession>
<dbReference type="Gene3D" id="1.10.569.10">
    <property type="entry name" value="Aldehyde Ferredoxin Oxidoreductase Protein, subunit A, domain 2"/>
    <property type="match status" value="1"/>
</dbReference>
<dbReference type="GO" id="GO:0009055">
    <property type="term" value="F:electron transfer activity"/>
    <property type="evidence" value="ECO:0007669"/>
    <property type="project" value="InterPro"/>
</dbReference>
<dbReference type="InterPro" id="IPR013984">
    <property type="entry name" value="Ald_Fedxn_OxRdtase_dom2"/>
</dbReference>
<dbReference type="Gene3D" id="3.60.9.10">
    <property type="entry name" value="Aldehyde ferredoxin oxidoreductase, N-terminal domain"/>
    <property type="match status" value="1"/>
</dbReference>
<dbReference type="AlphaFoldDB" id="D8WWC9"/>
<dbReference type="Pfam" id="PF01314">
    <property type="entry name" value="AFOR_C"/>
    <property type="match status" value="1"/>
</dbReference>
<dbReference type="SUPFAM" id="SSF56228">
    <property type="entry name" value="Aldehyde ferredoxin oxidoreductase, N-terminal domain"/>
    <property type="match status" value="1"/>
</dbReference>
<organism evidence="10">
    <name type="scientific">Clostridia bacterium enrichment culture clone BF</name>
    <dbReference type="NCBI Taxonomy" id="857391"/>
    <lineage>
        <taxon>Bacteria</taxon>
        <taxon>Bacillati</taxon>
        <taxon>Bacillota</taxon>
        <taxon>Clostridia</taxon>
        <taxon>environmental samples</taxon>
    </lineage>
</organism>
<evidence type="ECO:0000256" key="7">
    <source>
        <dbReference type="ARBA" id="ARBA00023014"/>
    </source>
</evidence>
<comment type="cofactor">
    <cofactor evidence="1">
        <name>[4Fe-4S] cluster</name>
        <dbReference type="ChEBI" id="CHEBI:49883"/>
    </cofactor>
</comment>
<dbReference type="InterPro" id="IPR036021">
    <property type="entry name" value="Tungsten_al_ferr_oxy-like_C"/>
</dbReference>
<feature type="non-terminal residue" evidence="10">
    <location>
        <position position="657"/>
    </location>
</feature>
<sequence>MRYAETGYNLEVDLSRGSIERVETDPKLTELHLGGQGLNARIIYDRVGPEVDPFSPDNLLIFGTGLLHGTPVVGANRTVVNTISPQTGLFAHSVMGGWFGPELKFAGYDRIIIRGKAPDLVYLWINNDKVEIRDASHLAGKGTTETANLIREELKEPNAQIAAIGLAGENRVYTASIEHGWSSAARGAGVIMGDKRLKAIAVRGTKDINIAQPAELWELTMNMRKQMFESDAVGDWMATDEDDSFHHNNFSWGNARVRRKDFWSPELEDRWYHLKYDNMDRQIGCYNCPKACINVISFQGGKRFGYKCYGKDTYHMASFKELDFSFEILGVAQEYGLDSYSTPQSIALGIELYEAGILTDKDMPDFPSDSGDRTWYLMEKIVRREGIGDVLADGVYWAARRIGNGAEAYDHNTTKKFEQVPIKLGKLNPAYYLMIATGEKMNITQIEGSFPQDPLPTLEEREEFVRNWDAVPDERFKKWFLEWEKRNEISDEATCAIVDWNEAMHYIDDSTGLCAFVSSFRGQFGGGIPYHINSLPHIITMASGIELDKEKLWRVFQRNRNLVRAINVRRGLRRADERPPEDHWAVRDEEYEQKLLGEYYAFKGWTNDGIPSKDTLDNLGLNYVSEDFLQRGILTGSEGTPSRLAAAANDEEKAGGC</sequence>
<dbReference type="EMBL" id="GU357873">
    <property type="protein sequence ID" value="ADJ93883.1"/>
    <property type="molecule type" value="Genomic_DNA"/>
</dbReference>
<dbReference type="Gene3D" id="1.10.599.10">
    <property type="entry name" value="Aldehyde Ferredoxin Oxidoreductase Protein, subunit A, domain 3"/>
    <property type="match status" value="1"/>
</dbReference>
<keyword evidence="7" id="KW-0411">Iron-sulfur</keyword>
<evidence type="ECO:0000256" key="3">
    <source>
        <dbReference type="ARBA" id="ARBA00022485"/>
    </source>
</evidence>
<dbReference type="InterPro" id="IPR051919">
    <property type="entry name" value="W-dependent_AOR"/>
</dbReference>
<comment type="cofactor">
    <cofactor evidence="8">
        <name>tungstopterin</name>
        <dbReference type="ChEBI" id="CHEBI:30402"/>
    </cofactor>
</comment>
<dbReference type="InterPro" id="IPR013985">
    <property type="entry name" value="Ald_Fedxn_OxRdtase_dom3"/>
</dbReference>
<dbReference type="PANTHER" id="PTHR30038:SF0">
    <property type="entry name" value="TUNGSTEN-CONTAINING ALDEHYDE FERREDOXIN OXIDOREDUCTASE"/>
    <property type="match status" value="1"/>
</dbReference>
<keyword evidence="3" id="KW-0004">4Fe-4S</keyword>
<evidence type="ECO:0000256" key="4">
    <source>
        <dbReference type="ARBA" id="ARBA00022723"/>
    </source>
</evidence>
<evidence type="ECO:0000256" key="6">
    <source>
        <dbReference type="ARBA" id="ARBA00023004"/>
    </source>
</evidence>
<evidence type="ECO:0000256" key="5">
    <source>
        <dbReference type="ARBA" id="ARBA00023002"/>
    </source>
</evidence>
<evidence type="ECO:0000256" key="2">
    <source>
        <dbReference type="ARBA" id="ARBA00011032"/>
    </source>
</evidence>
<dbReference type="SUPFAM" id="SSF48310">
    <property type="entry name" value="Aldehyde ferredoxin oxidoreductase, C-terminal domains"/>
    <property type="match status" value="1"/>
</dbReference>
<dbReference type="InterPro" id="IPR013983">
    <property type="entry name" value="Ald_Fedxn_OxRdtase_N"/>
</dbReference>
<dbReference type="GO" id="GO:0046872">
    <property type="term" value="F:metal ion binding"/>
    <property type="evidence" value="ECO:0007669"/>
    <property type="project" value="UniProtKB-KW"/>
</dbReference>
<keyword evidence="5" id="KW-0560">Oxidoreductase</keyword>
<protein>
    <submittedName>
        <fullName evidence="10">Putative benzoate-degrading protein BamB</fullName>
    </submittedName>
</protein>
<keyword evidence="6" id="KW-0408">Iron</keyword>
<proteinExistence type="inferred from homology"/>
<dbReference type="Pfam" id="PF02730">
    <property type="entry name" value="AFOR_N"/>
    <property type="match status" value="1"/>
</dbReference>
<keyword evidence="4" id="KW-0479">Metal-binding</keyword>
<feature type="domain" description="Aldehyde ferredoxin oxidoreductase N-terminal" evidence="9">
    <location>
        <begin position="6"/>
        <end position="206"/>
    </location>
</feature>
<dbReference type="InterPro" id="IPR001203">
    <property type="entry name" value="OxRdtase_Ald_Fedxn_C"/>
</dbReference>
<dbReference type="GO" id="GO:0016625">
    <property type="term" value="F:oxidoreductase activity, acting on the aldehyde or oxo group of donors, iron-sulfur protein as acceptor"/>
    <property type="evidence" value="ECO:0007669"/>
    <property type="project" value="InterPro"/>
</dbReference>
<comment type="similarity">
    <text evidence="2">Belongs to the AOR/FOR family.</text>
</comment>
<dbReference type="InterPro" id="IPR036503">
    <property type="entry name" value="Ald_Fedxn_OxRdtase_N_sf"/>
</dbReference>
<dbReference type="PANTHER" id="PTHR30038">
    <property type="entry name" value="ALDEHYDE FERREDOXIN OXIDOREDUCTASE"/>
    <property type="match status" value="1"/>
</dbReference>
<reference evidence="10" key="1">
    <citation type="journal article" date="2010" name="Environ. Microbiol.">
        <title>Identification of enzymes involved in anaerobic benzene degradation by a strictly anaerobic iron-reducing enrichment culture.</title>
        <authorList>
            <person name="Abu Laban N."/>
            <person name="Selesi D."/>
            <person name="Rattei T."/>
            <person name="Tischler P."/>
            <person name="Meckenstock R.U."/>
        </authorList>
    </citation>
    <scope>NUCLEOTIDE SEQUENCE</scope>
</reference>
<name>D8WWC9_9FIRM</name>
<dbReference type="SMART" id="SM00790">
    <property type="entry name" value="AFOR_N"/>
    <property type="match status" value="1"/>
</dbReference>
<evidence type="ECO:0000256" key="8">
    <source>
        <dbReference type="ARBA" id="ARBA00049934"/>
    </source>
</evidence>
<evidence type="ECO:0000259" key="9">
    <source>
        <dbReference type="SMART" id="SM00790"/>
    </source>
</evidence>
<dbReference type="GO" id="GO:0051539">
    <property type="term" value="F:4 iron, 4 sulfur cluster binding"/>
    <property type="evidence" value="ECO:0007669"/>
    <property type="project" value="UniProtKB-KW"/>
</dbReference>
<evidence type="ECO:0000313" key="10">
    <source>
        <dbReference type="EMBL" id="ADJ93883.1"/>
    </source>
</evidence>